<name>A0A5D3BR18_CUCMM</name>
<reference evidence="1 2" key="1">
    <citation type="submission" date="2019-08" db="EMBL/GenBank/DDBJ databases">
        <title>Draft genome sequences of two oriental melons (Cucumis melo L. var makuwa).</title>
        <authorList>
            <person name="Kwon S.-Y."/>
        </authorList>
    </citation>
    <scope>NUCLEOTIDE SEQUENCE [LARGE SCALE GENOMIC DNA]</scope>
    <source>
        <strain evidence="2">cv. Chang Bougi</strain>
        <tissue evidence="1">Leaf</tissue>
    </source>
</reference>
<dbReference type="EMBL" id="SSTD01015888">
    <property type="protein sequence ID" value="TYK02123.1"/>
    <property type="molecule type" value="Genomic_DNA"/>
</dbReference>
<comment type="caution">
    <text evidence="1">The sequence shown here is derived from an EMBL/GenBank/DDBJ whole genome shotgun (WGS) entry which is preliminary data.</text>
</comment>
<dbReference type="AlphaFoldDB" id="A0A5D3BR18"/>
<sequence>MGLACHPKSLKEEHARTRTKFCPQKEKLGTINRSSKGRIIIRENSLFENSTPAFDLLEKESNLEVLSVMIGDVTLEVAMTEIERKINFLMKVVEERDHKIVALKEQMKACETAESSKTPIVKAGNKGKVVLQENQTHYSIFIASLSVQQLQDMITSSTRA</sequence>
<proteinExistence type="predicted"/>
<protein>
    <submittedName>
        <fullName evidence="1">Ty3-gypsy retrotransposon protein</fullName>
    </submittedName>
</protein>
<accession>A0A5D3BR18</accession>
<dbReference type="Proteomes" id="UP000321947">
    <property type="component" value="Unassembled WGS sequence"/>
</dbReference>
<organism evidence="1 2">
    <name type="scientific">Cucumis melo var. makuwa</name>
    <name type="common">Oriental melon</name>
    <dbReference type="NCBI Taxonomy" id="1194695"/>
    <lineage>
        <taxon>Eukaryota</taxon>
        <taxon>Viridiplantae</taxon>
        <taxon>Streptophyta</taxon>
        <taxon>Embryophyta</taxon>
        <taxon>Tracheophyta</taxon>
        <taxon>Spermatophyta</taxon>
        <taxon>Magnoliopsida</taxon>
        <taxon>eudicotyledons</taxon>
        <taxon>Gunneridae</taxon>
        <taxon>Pentapetalae</taxon>
        <taxon>rosids</taxon>
        <taxon>fabids</taxon>
        <taxon>Cucurbitales</taxon>
        <taxon>Cucurbitaceae</taxon>
        <taxon>Benincaseae</taxon>
        <taxon>Cucumis</taxon>
    </lineage>
</organism>
<gene>
    <name evidence="1" type="ORF">E5676_scaffold16540G00030</name>
</gene>
<evidence type="ECO:0000313" key="2">
    <source>
        <dbReference type="Proteomes" id="UP000321947"/>
    </source>
</evidence>
<evidence type="ECO:0000313" key="1">
    <source>
        <dbReference type="EMBL" id="TYK02123.1"/>
    </source>
</evidence>